<dbReference type="PRINTS" id="PR00344">
    <property type="entry name" value="BCTRLSENSOR"/>
</dbReference>
<dbReference type="eggNOG" id="COG5000">
    <property type="taxonomic scope" value="Bacteria"/>
</dbReference>
<keyword evidence="4" id="KW-1003">Cell membrane</keyword>
<dbReference type="RefSeq" id="WP_013346470.1">
    <property type="nucleotide sequence ID" value="NC_014541.1"/>
</dbReference>
<keyword evidence="10" id="KW-1133">Transmembrane helix</keyword>
<evidence type="ECO:0000256" key="5">
    <source>
        <dbReference type="ARBA" id="ARBA00022553"/>
    </source>
</evidence>
<evidence type="ECO:0000256" key="4">
    <source>
        <dbReference type="ARBA" id="ARBA00022475"/>
    </source>
</evidence>
<evidence type="ECO:0000256" key="9">
    <source>
        <dbReference type="ARBA" id="ARBA00022840"/>
    </source>
</evidence>
<dbReference type="InterPro" id="IPR003660">
    <property type="entry name" value="HAMP_dom"/>
</dbReference>
<keyword evidence="9" id="KW-0067">ATP-binding</keyword>
<evidence type="ECO:0000256" key="6">
    <source>
        <dbReference type="ARBA" id="ARBA00022679"/>
    </source>
</evidence>
<dbReference type="SUPFAM" id="SSF47384">
    <property type="entry name" value="Homodimeric domain of signal transducing histidine kinase"/>
    <property type="match status" value="1"/>
</dbReference>
<dbReference type="STRING" id="550540.Fbal_2962"/>
<dbReference type="PANTHER" id="PTHR44936:SF10">
    <property type="entry name" value="SENSOR PROTEIN RSTB"/>
    <property type="match status" value="1"/>
</dbReference>
<evidence type="ECO:0000313" key="14">
    <source>
        <dbReference type="Proteomes" id="UP000006683"/>
    </source>
</evidence>
<dbReference type="InterPro" id="IPR003594">
    <property type="entry name" value="HATPase_dom"/>
</dbReference>
<comment type="catalytic activity">
    <reaction evidence="1">
        <text>ATP + protein L-histidine = ADP + protein N-phospho-L-histidine.</text>
        <dbReference type="EC" id="2.7.13.3"/>
    </reaction>
</comment>
<evidence type="ECO:0000256" key="3">
    <source>
        <dbReference type="ARBA" id="ARBA00012438"/>
    </source>
</evidence>
<dbReference type="CDD" id="cd00082">
    <property type="entry name" value="HisKA"/>
    <property type="match status" value="1"/>
</dbReference>
<keyword evidence="10" id="KW-0472">Membrane</keyword>
<organism evidence="13 14">
    <name type="scientific">Ferrimonas balearica (strain DSM 9799 / CCM 4581 / KCTC 23876 / PAT)</name>
    <dbReference type="NCBI Taxonomy" id="550540"/>
    <lineage>
        <taxon>Bacteria</taxon>
        <taxon>Pseudomonadati</taxon>
        <taxon>Pseudomonadota</taxon>
        <taxon>Gammaproteobacteria</taxon>
        <taxon>Alteromonadales</taxon>
        <taxon>Ferrimonadaceae</taxon>
        <taxon>Ferrimonas</taxon>
    </lineage>
</organism>
<evidence type="ECO:0000256" key="10">
    <source>
        <dbReference type="SAM" id="Phobius"/>
    </source>
</evidence>
<keyword evidence="6" id="KW-0808">Transferase</keyword>
<reference evidence="13 14" key="1">
    <citation type="journal article" date="2010" name="Stand. Genomic Sci.">
        <title>Complete genome sequence of Ferrimonas balearica type strain (PAT).</title>
        <authorList>
            <person name="Nolan M."/>
            <person name="Sikorski J."/>
            <person name="Davenport K."/>
            <person name="Lucas S."/>
            <person name="Glavina Del Rio T."/>
            <person name="Tice H."/>
            <person name="Cheng J."/>
            <person name="Goodwin L."/>
            <person name="Pitluck S."/>
            <person name="Liolios K."/>
            <person name="Ivanova N."/>
            <person name="Mavromatis K."/>
            <person name="Ovchinnikova G."/>
            <person name="Pati A."/>
            <person name="Chen A."/>
            <person name="Palaniappan K."/>
            <person name="Land M."/>
            <person name="Hauser L."/>
            <person name="Chang Y."/>
            <person name="Jeffries C."/>
            <person name="Tapia R."/>
            <person name="Brettin T."/>
            <person name="Detter J."/>
            <person name="Han C."/>
            <person name="Yasawong M."/>
            <person name="Rohde M."/>
            <person name="Tindall B."/>
            <person name="Goker M."/>
            <person name="Woyke T."/>
            <person name="Bristow J."/>
            <person name="Eisen J."/>
            <person name="Markowitz V."/>
            <person name="Hugenholtz P."/>
            <person name="Kyrpides N."/>
            <person name="Klenk H."/>
            <person name="Lapidus A."/>
        </authorList>
    </citation>
    <scope>NUCLEOTIDE SEQUENCE [LARGE SCALE GENOMIC DNA]</scope>
    <source>
        <strain evidence="14">DSM 9799 / CCM 4581 / KCTC 23876 / PAT</strain>
    </source>
</reference>
<dbReference type="CDD" id="cd06225">
    <property type="entry name" value="HAMP"/>
    <property type="match status" value="1"/>
</dbReference>
<name>E1STD0_FERBD</name>
<evidence type="ECO:0000256" key="8">
    <source>
        <dbReference type="ARBA" id="ARBA00022777"/>
    </source>
</evidence>
<dbReference type="GO" id="GO:0000155">
    <property type="term" value="F:phosphorelay sensor kinase activity"/>
    <property type="evidence" value="ECO:0007669"/>
    <property type="project" value="InterPro"/>
</dbReference>
<evidence type="ECO:0000256" key="2">
    <source>
        <dbReference type="ARBA" id="ARBA00004651"/>
    </source>
</evidence>
<keyword evidence="14" id="KW-1185">Reference proteome</keyword>
<dbReference type="InterPro" id="IPR004358">
    <property type="entry name" value="Sig_transdc_His_kin-like_C"/>
</dbReference>
<dbReference type="GO" id="GO:0005524">
    <property type="term" value="F:ATP binding"/>
    <property type="evidence" value="ECO:0007669"/>
    <property type="project" value="UniProtKB-KW"/>
</dbReference>
<dbReference type="GO" id="GO:0005886">
    <property type="term" value="C:plasma membrane"/>
    <property type="evidence" value="ECO:0007669"/>
    <property type="project" value="UniProtKB-SubCell"/>
</dbReference>
<dbReference type="InterPro" id="IPR003661">
    <property type="entry name" value="HisK_dim/P_dom"/>
</dbReference>
<feature type="transmembrane region" description="Helical" evidence="10">
    <location>
        <begin position="129"/>
        <end position="147"/>
    </location>
</feature>
<evidence type="ECO:0000259" key="11">
    <source>
        <dbReference type="PROSITE" id="PS50109"/>
    </source>
</evidence>
<keyword evidence="7" id="KW-0547">Nucleotide-binding</keyword>
<dbReference type="Gene3D" id="1.10.287.130">
    <property type="match status" value="1"/>
</dbReference>
<feature type="transmembrane region" description="Helical" evidence="10">
    <location>
        <begin position="7"/>
        <end position="29"/>
    </location>
</feature>
<gene>
    <name evidence="13" type="ordered locus">Fbal_2962</name>
</gene>
<evidence type="ECO:0000256" key="7">
    <source>
        <dbReference type="ARBA" id="ARBA00022741"/>
    </source>
</evidence>
<evidence type="ECO:0000259" key="12">
    <source>
        <dbReference type="PROSITE" id="PS50885"/>
    </source>
</evidence>
<dbReference type="EC" id="2.7.13.3" evidence="3"/>
<dbReference type="InterPro" id="IPR005467">
    <property type="entry name" value="His_kinase_dom"/>
</dbReference>
<dbReference type="Gene3D" id="3.30.565.10">
    <property type="entry name" value="Histidine kinase-like ATPase, C-terminal domain"/>
    <property type="match status" value="1"/>
</dbReference>
<dbReference type="Pfam" id="PF00512">
    <property type="entry name" value="HisKA"/>
    <property type="match status" value="1"/>
</dbReference>
<dbReference type="InterPro" id="IPR050980">
    <property type="entry name" value="2C_sensor_his_kinase"/>
</dbReference>
<feature type="domain" description="HAMP" evidence="12">
    <location>
        <begin position="150"/>
        <end position="196"/>
    </location>
</feature>
<dbReference type="SMART" id="SM00388">
    <property type="entry name" value="HisKA"/>
    <property type="match status" value="1"/>
</dbReference>
<keyword evidence="5" id="KW-0597">Phosphoprotein</keyword>
<dbReference type="InterPro" id="IPR036097">
    <property type="entry name" value="HisK_dim/P_sf"/>
</dbReference>
<keyword evidence="10" id="KW-0812">Transmembrane</keyword>
<protein>
    <recommendedName>
        <fullName evidence="3">histidine kinase</fullName>
        <ecNumber evidence="3">2.7.13.3</ecNumber>
    </recommendedName>
</protein>
<dbReference type="GeneID" id="67183188"/>
<dbReference type="PROSITE" id="PS50885">
    <property type="entry name" value="HAMP"/>
    <property type="match status" value="1"/>
</dbReference>
<evidence type="ECO:0000256" key="1">
    <source>
        <dbReference type="ARBA" id="ARBA00000085"/>
    </source>
</evidence>
<dbReference type="Proteomes" id="UP000006683">
    <property type="component" value="Chromosome"/>
</dbReference>
<dbReference type="PROSITE" id="PS50109">
    <property type="entry name" value="HIS_KIN"/>
    <property type="match status" value="1"/>
</dbReference>
<comment type="subcellular location">
    <subcellularLocation>
        <location evidence="2">Cell membrane</location>
        <topology evidence="2">Multi-pass membrane protein</topology>
    </subcellularLocation>
</comment>
<dbReference type="InterPro" id="IPR036890">
    <property type="entry name" value="HATPase_C_sf"/>
</dbReference>
<dbReference type="SUPFAM" id="SSF55874">
    <property type="entry name" value="ATPase domain of HSP90 chaperone/DNA topoisomerase II/histidine kinase"/>
    <property type="match status" value="1"/>
</dbReference>
<accession>E1STD0</accession>
<dbReference type="AlphaFoldDB" id="E1STD0"/>
<dbReference type="PANTHER" id="PTHR44936">
    <property type="entry name" value="SENSOR PROTEIN CREC"/>
    <property type="match status" value="1"/>
</dbReference>
<dbReference type="EMBL" id="CP002209">
    <property type="protein sequence ID" value="ADN77164.1"/>
    <property type="molecule type" value="Genomic_DNA"/>
</dbReference>
<sequence>MIPGFIRFYLLLVLLVVGAALMLDGMAIWDQHNSKFWLNSDDLKRAIANQTECLTQQTSCPLFELHPLAGDSIQLSPELANELAHGQPLLVQRNDQQGWLYLQEQGQLYKLGPIPLSADQHQEWDGQAIWFYGSVSLLFLLWVLPLFHTLHRLNRAAMAVSNGSQPRALKVQRHSVVAPLVNSFNQMTRSLTELMQLQRELSATVCHEIRTPLARLRFASEMVEQTPAPILRQRLQGITDEIDLLLDEYLVYAACEQRRPQLDSVTQPLYPLLAKVQCQYQPLLSQQIRLDCPTDLHACFDSTTLSRAVNNLVSNAAKFAHQQIDIRVERRDGEIQLVVADDGPGILSQDNLMEPFVRADQRNKGYGLGLAIVRRVMEWHKGRVHIGNCSKLGGAAVELHWPTKNAANAPGRRGFS</sequence>
<dbReference type="SMART" id="SM00387">
    <property type="entry name" value="HATPase_c"/>
    <property type="match status" value="1"/>
</dbReference>
<dbReference type="HOGENOM" id="CLU_000445_89_27_6"/>
<dbReference type="KEGG" id="fbl:Fbal_2962"/>
<evidence type="ECO:0000313" key="13">
    <source>
        <dbReference type="EMBL" id="ADN77164.1"/>
    </source>
</evidence>
<dbReference type="OrthoDB" id="9804645at2"/>
<feature type="domain" description="Histidine kinase" evidence="11">
    <location>
        <begin position="204"/>
        <end position="405"/>
    </location>
</feature>
<proteinExistence type="predicted"/>
<dbReference type="Pfam" id="PF02518">
    <property type="entry name" value="HATPase_c"/>
    <property type="match status" value="1"/>
</dbReference>
<keyword evidence="8 13" id="KW-0418">Kinase</keyword>